<name>A0A1X7NDA4_9HYPH</name>
<keyword evidence="1" id="KW-0732">Signal</keyword>
<reference evidence="3" key="1">
    <citation type="submission" date="2017-04" db="EMBL/GenBank/DDBJ databases">
        <authorList>
            <person name="Varghese N."/>
            <person name="Submissions S."/>
        </authorList>
    </citation>
    <scope>NUCLEOTIDE SEQUENCE [LARGE SCALE GENOMIC DNA]</scope>
    <source>
        <strain evidence="3">B5P</strain>
    </source>
</reference>
<accession>A0A1X7NDA4</accession>
<dbReference type="EMBL" id="FXBL01000004">
    <property type="protein sequence ID" value="SMH35603.1"/>
    <property type="molecule type" value="Genomic_DNA"/>
</dbReference>
<dbReference type="AlphaFoldDB" id="A0A1X7NDA4"/>
<dbReference type="Proteomes" id="UP000193083">
    <property type="component" value="Unassembled WGS sequence"/>
</dbReference>
<evidence type="ECO:0000256" key="1">
    <source>
        <dbReference type="SAM" id="SignalP"/>
    </source>
</evidence>
<evidence type="ECO:0000313" key="2">
    <source>
        <dbReference type="EMBL" id="SMH35603.1"/>
    </source>
</evidence>
<keyword evidence="3" id="KW-1185">Reference proteome</keyword>
<gene>
    <name evidence="2" type="ORF">SAMN02982922_1617</name>
</gene>
<feature type="signal peptide" evidence="1">
    <location>
        <begin position="1"/>
        <end position="18"/>
    </location>
</feature>
<feature type="chain" id="PRO_5013390270" evidence="1">
    <location>
        <begin position="19"/>
        <end position="158"/>
    </location>
</feature>
<proteinExistence type="predicted"/>
<protein>
    <submittedName>
        <fullName evidence="2">Uncharacterized protein</fullName>
    </submittedName>
</protein>
<organism evidence="2 3">
    <name type="scientific">Mesorhizobium australicum</name>
    <dbReference type="NCBI Taxonomy" id="536018"/>
    <lineage>
        <taxon>Bacteria</taxon>
        <taxon>Pseudomonadati</taxon>
        <taxon>Pseudomonadota</taxon>
        <taxon>Alphaproteobacteria</taxon>
        <taxon>Hyphomicrobiales</taxon>
        <taxon>Phyllobacteriaceae</taxon>
        <taxon>Mesorhizobium</taxon>
    </lineage>
</organism>
<sequence>MRIHLAALALVIAGDASAQTMNATLREDQPYFRYSVTVPDALSQNGASLPLELELFVSRSGDVQIAKTASRASLCDPICWLQGSPPQRICLIFQGCPGAPGTGPGPTLQSPLLVELSAPAITTMTAGTPTTTTLSIRPISQERVETPLTYQLEMPPAQ</sequence>
<dbReference type="RefSeq" id="WP_085463694.1">
    <property type="nucleotide sequence ID" value="NZ_FXBL01000004.1"/>
</dbReference>
<evidence type="ECO:0000313" key="3">
    <source>
        <dbReference type="Proteomes" id="UP000193083"/>
    </source>
</evidence>